<comment type="caution">
    <text evidence="6">The sequence shown here is derived from an EMBL/GenBank/DDBJ whole genome shotgun (WGS) entry which is preliminary data.</text>
</comment>
<dbReference type="InterPro" id="IPR019775">
    <property type="entry name" value="WD40_repeat_CS"/>
</dbReference>
<dbReference type="OrthoDB" id="2658414at2759"/>
<dbReference type="SMART" id="SM00320">
    <property type="entry name" value="WD40"/>
    <property type="match status" value="9"/>
</dbReference>
<evidence type="ECO:0000256" key="2">
    <source>
        <dbReference type="ARBA" id="ARBA00022737"/>
    </source>
</evidence>
<dbReference type="EMBL" id="MLYV02001305">
    <property type="protein sequence ID" value="PSR70872.1"/>
    <property type="molecule type" value="Genomic_DNA"/>
</dbReference>
<dbReference type="Proteomes" id="UP000186601">
    <property type="component" value="Unassembled WGS sequence"/>
</dbReference>
<keyword evidence="2" id="KW-0677">Repeat</keyword>
<evidence type="ECO:0000259" key="5">
    <source>
        <dbReference type="PROSITE" id="PS50837"/>
    </source>
</evidence>
<dbReference type="PROSITE" id="PS50082">
    <property type="entry name" value="WD_REPEATS_2"/>
    <property type="match status" value="3"/>
</dbReference>
<feature type="region of interest" description="Disordered" evidence="4">
    <location>
        <begin position="495"/>
        <end position="515"/>
    </location>
</feature>
<gene>
    <name evidence="6" type="ORF">PHLCEN_2v13234</name>
</gene>
<dbReference type="SUPFAM" id="SSF49562">
    <property type="entry name" value="C2 domain (Calcium/lipid-binding domain, CaLB)"/>
    <property type="match status" value="1"/>
</dbReference>
<dbReference type="STRING" id="98765.A0A2R6NFU1"/>
<name>A0A2R6NFU1_9APHY</name>
<evidence type="ECO:0000256" key="4">
    <source>
        <dbReference type="SAM" id="MobiDB-lite"/>
    </source>
</evidence>
<evidence type="ECO:0000313" key="6">
    <source>
        <dbReference type="EMBL" id="PSR70872.1"/>
    </source>
</evidence>
<dbReference type="PANTHER" id="PTHR19848:SF8">
    <property type="entry name" value="F-BOX AND WD REPEAT DOMAIN CONTAINING 7"/>
    <property type="match status" value="1"/>
</dbReference>
<dbReference type="InterPro" id="IPR003593">
    <property type="entry name" value="AAA+_ATPase"/>
</dbReference>
<dbReference type="InterPro" id="IPR056884">
    <property type="entry name" value="NPHP3-like_N"/>
</dbReference>
<keyword evidence="7" id="KW-1185">Reference proteome</keyword>
<dbReference type="InterPro" id="IPR035892">
    <property type="entry name" value="C2_domain_sf"/>
</dbReference>
<accession>A0A2R6NFU1</accession>
<keyword evidence="1 3" id="KW-0853">WD repeat</keyword>
<organism evidence="6 7">
    <name type="scientific">Hermanssonia centrifuga</name>
    <dbReference type="NCBI Taxonomy" id="98765"/>
    <lineage>
        <taxon>Eukaryota</taxon>
        <taxon>Fungi</taxon>
        <taxon>Dikarya</taxon>
        <taxon>Basidiomycota</taxon>
        <taxon>Agaricomycotina</taxon>
        <taxon>Agaricomycetes</taxon>
        <taxon>Polyporales</taxon>
        <taxon>Meruliaceae</taxon>
        <taxon>Hermanssonia</taxon>
    </lineage>
</organism>
<dbReference type="InterPro" id="IPR015943">
    <property type="entry name" value="WD40/YVTN_repeat-like_dom_sf"/>
</dbReference>
<dbReference type="SUPFAM" id="SSF50960">
    <property type="entry name" value="TolB, C-terminal domain"/>
    <property type="match status" value="1"/>
</dbReference>
<evidence type="ECO:0000256" key="3">
    <source>
        <dbReference type="PROSITE-ProRule" id="PRU00221"/>
    </source>
</evidence>
<protein>
    <recommendedName>
        <fullName evidence="5">NACHT domain-containing protein</fullName>
    </recommendedName>
</protein>
<feature type="repeat" description="WD" evidence="3">
    <location>
        <begin position="1325"/>
        <end position="1366"/>
    </location>
</feature>
<dbReference type="SMART" id="SM00382">
    <property type="entry name" value="AAA"/>
    <property type="match status" value="1"/>
</dbReference>
<dbReference type="Pfam" id="PF24883">
    <property type="entry name" value="NPHP3_N"/>
    <property type="match status" value="1"/>
</dbReference>
<feature type="repeat" description="WD" evidence="3">
    <location>
        <begin position="1156"/>
        <end position="1197"/>
    </location>
</feature>
<dbReference type="InterPro" id="IPR007111">
    <property type="entry name" value="NACHT_NTPase"/>
</dbReference>
<dbReference type="InterPro" id="IPR027417">
    <property type="entry name" value="P-loop_NTPase"/>
</dbReference>
<dbReference type="PROSITE" id="PS50294">
    <property type="entry name" value="WD_REPEATS_REGION"/>
    <property type="match status" value="2"/>
</dbReference>
<dbReference type="PROSITE" id="PS00678">
    <property type="entry name" value="WD_REPEATS_1"/>
    <property type="match status" value="1"/>
</dbReference>
<dbReference type="PROSITE" id="PS50837">
    <property type="entry name" value="NACHT"/>
    <property type="match status" value="1"/>
</dbReference>
<evidence type="ECO:0000313" key="7">
    <source>
        <dbReference type="Proteomes" id="UP000186601"/>
    </source>
</evidence>
<reference evidence="6 7" key="1">
    <citation type="submission" date="2018-02" db="EMBL/GenBank/DDBJ databases">
        <title>Genome sequence of the basidiomycete white-rot fungus Phlebia centrifuga.</title>
        <authorList>
            <person name="Granchi Z."/>
            <person name="Peng M."/>
            <person name="de Vries R.P."/>
            <person name="Hilden K."/>
            <person name="Makela M.R."/>
            <person name="Grigoriev I."/>
            <person name="Riley R."/>
        </authorList>
    </citation>
    <scope>NUCLEOTIDE SEQUENCE [LARGE SCALE GENOMIC DNA]</scope>
    <source>
        <strain evidence="6 7">FBCC195</strain>
    </source>
</reference>
<feature type="repeat" description="WD" evidence="3">
    <location>
        <begin position="1377"/>
        <end position="1408"/>
    </location>
</feature>
<dbReference type="Gene3D" id="2.130.10.10">
    <property type="entry name" value="YVTN repeat-like/Quinoprotein amine dehydrogenase"/>
    <property type="match status" value="3"/>
</dbReference>
<dbReference type="Gene3D" id="3.40.50.300">
    <property type="entry name" value="P-loop containing nucleotide triphosphate hydrolases"/>
    <property type="match status" value="1"/>
</dbReference>
<dbReference type="PANTHER" id="PTHR19848">
    <property type="entry name" value="WD40 REPEAT PROTEIN"/>
    <property type="match status" value="1"/>
</dbReference>
<feature type="domain" description="NACHT" evidence="5">
    <location>
        <begin position="518"/>
        <end position="663"/>
    </location>
</feature>
<dbReference type="SUPFAM" id="SSF82171">
    <property type="entry name" value="DPP6 N-terminal domain-like"/>
    <property type="match status" value="2"/>
</dbReference>
<dbReference type="Pfam" id="PF00400">
    <property type="entry name" value="WD40"/>
    <property type="match status" value="3"/>
</dbReference>
<evidence type="ECO:0000256" key="1">
    <source>
        <dbReference type="ARBA" id="ARBA00022574"/>
    </source>
</evidence>
<dbReference type="InterPro" id="IPR001680">
    <property type="entry name" value="WD40_rpt"/>
</dbReference>
<proteinExistence type="predicted"/>
<dbReference type="SUPFAM" id="SSF52540">
    <property type="entry name" value="P-loop containing nucleoside triphosphate hydrolases"/>
    <property type="match status" value="1"/>
</dbReference>
<sequence length="1805" mass="199870">MVASLSPITSELQVHSHPLPPSHRLVRPVKTPSPVISISLCSISTRGMLDSDNGLGPIPAEKSTLEISQIKGTYRLLLLMKWTLISIEWVIVIEADLPKTGFLENKERQYRIVIKIGQQKIKSKESEKSKRPRWNETFRFVGIDSTADFHLELSFKTSFRRVSVAIISGTVQSILLSSQSSDTSQIVTQNLPSCSGAKLQFYVKMIAPESLSAVPAVTAGSLPVTPSIVAGSLSATPPITTGSLSATPAVAAGSLSATTAVALADTAKALDSLPAPHLPKIPTMGLSNPVVDTVRSFGELLTPLLEKVKPFCDLMTAISKVHPYAQIVWSILDGVRSAIQNQVARDSNICKLLEKMTSLYAVVNEHKEQIKSLKVPTIKSPIEFLQRVCAQTIDCCLFIRKYASPGFMQRMAKSAISKVDARINAYCDAFESLKQSFYEERQLNTDLVVARVLDVVQRSAIKADLSDMLYSKGSAMDDEDKACLDGTRTGILNTATNWVNSNPPEPPESSESPQPHQNVLLLIGEAGTGKSAIAHSMAQRFKTLGRLGSSYGFVRNTPNRDYKHLFPTIARNMADFDEDIKEALWEKVGHDTALRTTESLKQQFENFLQKPLENLTVSGPILIVIDALDECGNSSDVRKLASIIVTHSRKLPSCVRLFITSRPEKHIVNGFEGVSHIRIERMDAIPDDFTLKDINTFIQSRLMENIQIDGIGIEQCKKLASTSQNLFQWAFVACKEIAEPPIGRTPDEQYRKLVQSGSGVAQDRLLDYLYSEVLGALFPENDTVGMDRFKSVLGVVLALFEPLTLTGIKALHTTLIRPDEVYNAGTILQYLGSLLSGVMDTDVPIRPLHTSFRDFLADLKRSKDFFVDIADAHQRIARASLCVMNAELVFNICKLESSYVFNKEIPDLQKRIEKYIPHHLSYSCRFWARHLDIASPVGINTFLDHRIRELFKKFVDENILFWLEVLSILGGVSPAFSALANAARVLNSDQSRTSNDNLIGCINDIETFVDVFAQPISQSTPHIYISAVPFSPRGSWISKQYLPRLRRTLRVCNALEYWPIVRGVIQHNYQIDHIAISTDSARIAGACNSILPNLIVWDARTGLVNYGPLECDDHVRCVAFSADGARVGYILENGMIGIWEIESGSTQMIVQINPNHESVESRATCLTFSPDGRKLVAGSSDGAIRSWDTSTGRATGTILYQLTSECLSVSFLSDDTLIACGSTPVSFEFCRWDGGILQRRLQIEGERPLGMSLDGRYIITDSPHDTICVRGLPEGTLVGIPVTPPSQIWRIAFSHDGNHFASVGPSNTVAIWDISPTGPVLNVSLPGHTKEMTGIVYSPDGRHVFSCSSDSTIRKWAVHAMNTPDSIRKYDAKPFRVHVSHDGSRIASVSKDGSVDLWDGTTGKTIGERFQLGGDVYDDEIRGSAISRDGTRIMAYSKKGRVYVLDLNSCKQTHRFLSSGFYSQTSGGIFSPDGSRVYIASEDRIHTIDVDCVEDPSTWKAFPGITFYGPPVISPDGAQFAVLSKDADEVVVDYKHSFFPDIRENRNTVRMWILDSQTLKEVYPPINLHNDGRMDSWCISRDLCYVAYHCGRGLQVVGTQGGRGIRVMSIEGGVARKQSLLVYKALPPDHLVFLTSTTGTYLAASHHSDIVIWDLVSCTPIVAPLRHYKHNWNTMDMECPQDGQRLVAGYSEQVLVWDVSVPFNDSHLRTYDNPTAFSSGTPHVLPPSEGDSTVLPNMAPPEDVKMTQDGWMLDPDSQRLFWALPELRERLCMNRLELNLTAGEESIKLDLSRFVHGPRWSECYS</sequence>